<evidence type="ECO:0000313" key="1">
    <source>
        <dbReference type="EMBL" id="MPM92853.1"/>
    </source>
</evidence>
<accession>A0A645DW69</accession>
<evidence type="ECO:0008006" key="2">
    <source>
        <dbReference type="Google" id="ProtNLM"/>
    </source>
</evidence>
<gene>
    <name evidence="1" type="ORF">SDC9_139989</name>
</gene>
<sequence>MNCRVNDLLPWPLTDEFIRVAYSPIDLQFQVYYSALGERGEFLRYALFYGLCYNRCGVRLSYVKQYGDETTEPFTLLTILGVLPEAGMLKEVKKATPFSISVSQEIAHGVKYDRYQMMDMFLCPYRYFLDYVMEDSPVVQGNFLYQKYYENILVNAVWKRIERQPQDLAMKHLKRVIAQESASIKPYFFYWKQTEIYDLENRSRNYLVYEIISKSSGTTVKPYVEAHMNIRRLFGKALFDVDISDIEPTNPYESFEVLAKRQYPRKVYSLNRLPNPDHQSSEKPQADTLRNDAKLYINQTHGNDKAAIPSEWCKFCVHRGVCMESFLLVE</sequence>
<dbReference type="AlphaFoldDB" id="A0A645DW69"/>
<comment type="caution">
    <text evidence="1">The sequence shown here is derived from an EMBL/GenBank/DDBJ whole genome shotgun (WGS) entry which is preliminary data.</text>
</comment>
<reference evidence="1" key="1">
    <citation type="submission" date="2019-08" db="EMBL/GenBank/DDBJ databases">
        <authorList>
            <person name="Kucharzyk K."/>
            <person name="Murdoch R.W."/>
            <person name="Higgins S."/>
            <person name="Loffler F."/>
        </authorList>
    </citation>
    <scope>NUCLEOTIDE SEQUENCE</scope>
</reference>
<dbReference type="EMBL" id="VSSQ01039739">
    <property type="protein sequence ID" value="MPM92853.1"/>
    <property type="molecule type" value="Genomic_DNA"/>
</dbReference>
<organism evidence="1">
    <name type="scientific">bioreactor metagenome</name>
    <dbReference type="NCBI Taxonomy" id="1076179"/>
    <lineage>
        <taxon>unclassified sequences</taxon>
        <taxon>metagenomes</taxon>
        <taxon>ecological metagenomes</taxon>
    </lineage>
</organism>
<name>A0A645DW69_9ZZZZ</name>
<proteinExistence type="predicted"/>
<protein>
    <recommendedName>
        <fullName evidence="2">PD-(D/E)XK endonuclease-like domain-containing protein</fullName>
    </recommendedName>
</protein>